<dbReference type="EMBL" id="SIRE01000025">
    <property type="protein sequence ID" value="TBL71546.1"/>
    <property type="molecule type" value="Genomic_DNA"/>
</dbReference>
<dbReference type="AlphaFoldDB" id="A0A4Q9DHV0"/>
<dbReference type="CDD" id="cd17551">
    <property type="entry name" value="REC_RpfG-like"/>
    <property type="match status" value="1"/>
</dbReference>
<protein>
    <submittedName>
        <fullName evidence="5">Response regulator</fullName>
    </submittedName>
</protein>
<dbReference type="Gene3D" id="1.10.3210.10">
    <property type="entry name" value="Hypothetical protein af1432"/>
    <property type="match status" value="1"/>
</dbReference>
<dbReference type="SUPFAM" id="SSF52172">
    <property type="entry name" value="CheY-like"/>
    <property type="match status" value="1"/>
</dbReference>
<evidence type="ECO:0000313" key="6">
    <source>
        <dbReference type="Proteomes" id="UP000293142"/>
    </source>
</evidence>
<feature type="domain" description="HD-GYP" evidence="4">
    <location>
        <begin position="153"/>
        <end position="347"/>
    </location>
</feature>
<comment type="caution">
    <text evidence="5">The sequence shown here is derived from an EMBL/GenBank/DDBJ whole genome shotgun (WGS) entry which is preliminary data.</text>
</comment>
<feature type="domain" description="HD" evidence="3">
    <location>
        <begin position="175"/>
        <end position="299"/>
    </location>
</feature>
<dbReference type="GO" id="GO:0000160">
    <property type="term" value="P:phosphorelay signal transduction system"/>
    <property type="evidence" value="ECO:0007669"/>
    <property type="project" value="InterPro"/>
</dbReference>
<proteinExistence type="predicted"/>
<name>A0A4Q9DHV0_9BACL</name>
<dbReference type="Gene3D" id="3.40.50.2300">
    <property type="match status" value="1"/>
</dbReference>
<evidence type="ECO:0000313" key="5">
    <source>
        <dbReference type="EMBL" id="TBL71546.1"/>
    </source>
</evidence>
<dbReference type="SMART" id="SM00471">
    <property type="entry name" value="HDc"/>
    <property type="match status" value="1"/>
</dbReference>
<dbReference type="CDD" id="cd00077">
    <property type="entry name" value="HDc"/>
    <property type="match status" value="1"/>
</dbReference>
<dbReference type="InterPro" id="IPR037522">
    <property type="entry name" value="HD_GYP_dom"/>
</dbReference>
<keyword evidence="1" id="KW-0597">Phosphoprotein</keyword>
<dbReference type="PROSITE" id="PS50110">
    <property type="entry name" value="RESPONSE_REGULATORY"/>
    <property type="match status" value="1"/>
</dbReference>
<dbReference type="SUPFAM" id="SSF109604">
    <property type="entry name" value="HD-domain/PDEase-like"/>
    <property type="match status" value="1"/>
</dbReference>
<dbReference type="PROSITE" id="PS51832">
    <property type="entry name" value="HD_GYP"/>
    <property type="match status" value="1"/>
</dbReference>
<dbReference type="InterPro" id="IPR001789">
    <property type="entry name" value="Sig_transdc_resp-reg_receiver"/>
</dbReference>
<dbReference type="Pfam" id="PF13487">
    <property type="entry name" value="HD_5"/>
    <property type="match status" value="1"/>
</dbReference>
<dbReference type="RefSeq" id="WP_131017123.1">
    <property type="nucleotide sequence ID" value="NZ_SIRE01000025.1"/>
</dbReference>
<gene>
    <name evidence="5" type="ORF">EYB31_29650</name>
</gene>
<dbReference type="OrthoDB" id="9759601at2"/>
<keyword evidence="6" id="KW-1185">Reference proteome</keyword>
<dbReference type="Proteomes" id="UP000293142">
    <property type="component" value="Unassembled WGS sequence"/>
</dbReference>
<dbReference type="InterPro" id="IPR006674">
    <property type="entry name" value="HD_domain"/>
</dbReference>
<dbReference type="PROSITE" id="PS51831">
    <property type="entry name" value="HD"/>
    <property type="match status" value="1"/>
</dbReference>
<evidence type="ECO:0000259" key="4">
    <source>
        <dbReference type="PROSITE" id="PS51832"/>
    </source>
</evidence>
<evidence type="ECO:0000256" key="1">
    <source>
        <dbReference type="PROSITE-ProRule" id="PRU00169"/>
    </source>
</evidence>
<sequence>MDETWSKLAKFLIVDDQEYNISLLERILRRAGYSNLHSTTNPQLIEPLFHQIEPDIVLLDLHMPEMDGFEALRLIRNYSSSYLPVLVLTADVTPEAKQKALHDGANDFLTKPFDKTEVILRINNLLKTRYLHLELQSQNEHLEMRVQERTADLEKAKFEILQLLARASEFRDDMTGQHTHRVGRMAGLIAETLGLPETEVESIQLAAPLHDLGKIGIPDKILLKPGRFTPEEFDFMKTHTSIGASILEGSFFPVLKVAEEIAMSHHEKWDGTGYPHGLKGEDIPLVARIVAIADFYDALTHERPYKEAWSPEEAFAEIEKLRGTHFDPQVVDAFFRIMGLERVSEYT</sequence>
<evidence type="ECO:0000259" key="3">
    <source>
        <dbReference type="PROSITE" id="PS51831"/>
    </source>
</evidence>
<dbReference type="PANTHER" id="PTHR45228">
    <property type="entry name" value="CYCLIC DI-GMP PHOSPHODIESTERASE TM_0186-RELATED"/>
    <property type="match status" value="1"/>
</dbReference>
<feature type="domain" description="Response regulatory" evidence="2">
    <location>
        <begin position="10"/>
        <end position="126"/>
    </location>
</feature>
<dbReference type="InterPro" id="IPR011006">
    <property type="entry name" value="CheY-like_superfamily"/>
</dbReference>
<organism evidence="5 6">
    <name type="scientific">Paenibacillus thalictri</name>
    <dbReference type="NCBI Taxonomy" id="2527873"/>
    <lineage>
        <taxon>Bacteria</taxon>
        <taxon>Bacillati</taxon>
        <taxon>Bacillota</taxon>
        <taxon>Bacilli</taxon>
        <taxon>Bacillales</taxon>
        <taxon>Paenibacillaceae</taxon>
        <taxon>Paenibacillus</taxon>
    </lineage>
</organism>
<evidence type="ECO:0000259" key="2">
    <source>
        <dbReference type="PROSITE" id="PS50110"/>
    </source>
</evidence>
<accession>A0A4Q9DHV0</accession>
<reference evidence="5 6" key="1">
    <citation type="submission" date="2019-02" db="EMBL/GenBank/DDBJ databases">
        <title>Paenibacillus sp. nov., isolated from surface-sterilized tissue of Thalictrum simplex L.</title>
        <authorList>
            <person name="Tuo L."/>
        </authorList>
    </citation>
    <scope>NUCLEOTIDE SEQUENCE [LARGE SCALE GENOMIC DNA]</scope>
    <source>
        <strain evidence="5 6">N2SHLJ1</strain>
    </source>
</reference>
<feature type="modified residue" description="4-aspartylphosphate" evidence="1">
    <location>
        <position position="60"/>
    </location>
</feature>
<dbReference type="InterPro" id="IPR052020">
    <property type="entry name" value="Cyclic_di-GMP/3'3'-cGAMP_PDE"/>
</dbReference>
<dbReference type="SMART" id="SM00448">
    <property type="entry name" value="REC"/>
    <property type="match status" value="1"/>
</dbReference>
<dbReference type="Pfam" id="PF00072">
    <property type="entry name" value="Response_reg"/>
    <property type="match status" value="1"/>
</dbReference>
<dbReference type="InterPro" id="IPR003607">
    <property type="entry name" value="HD/PDEase_dom"/>
</dbReference>